<feature type="compositionally biased region" description="Basic and acidic residues" evidence="1">
    <location>
        <begin position="236"/>
        <end position="266"/>
    </location>
</feature>
<dbReference type="InterPro" id="IPR001478">
    <property type="entry name" value="PDZ"/>
</dbReference>
<feature type="region of interest" description="Disordered" evidence="1">
    <location>
        <begin position="115"/>
        <end position="138"/>
    </location>
</feature>
<feature type="domain" description="PDZ" evidence="2">
    <location>
        <begin position="315"/>
        <end position="388"/>
    </location>
</feature>
<dbReference type="Pfam" id="PF00595">
    <property type="entry name" value="PDZ"/>
    <property type="match status" value="1"/>
</dbReference>
<dbReference type="InterPro" id="IPR036034">
    <property type="entry name" value="PDZ_sf"/>
</dbReference>
<evidence type="ECO:0000313" key="4">
    <source>
        <dbReference type="Proteomes" id="UP001295423"/>
    </source>
</evidence>
<feature type="region of interest" description="Disordered" evidence="1">
    <location>
        <begin position="236"/>
        <end position="269"/>
    </location>
</feature>
<evidence type="ECO:0000256" key="1">
    <source>
        <dbReference type="SAM" id="MobiDB-lite"/>
    </source>
</evidence>
<dbReference type="PROSITE" id="PS50106">
    <property type="entry name" value="PDZ"/>
    <property type="match status" value="2"/>
</dbReference>
<dbReference type="AlphaFoldDB" id="A0AAD2CG87"/>
<dbReference type="Gene3D" id="2.30.42.10">
    <property type="match status" value="2"/>
</dbReference>
<dbReference type="SMART" id="SM00228">
    <property type="entry name" value="PDZ"/>
    <property type="match status" value="3"/>
</dbReference>
<evidence type="ECO:0000259" key="2">
    <source>
        <dbReference type="PROSITE" id="PS50106"/>
    </source>
</evidence>
<evidence type="ECO:0000313" key="3">
    <source>
        <dbReference type="EMBL" id="CAJ1900138.1"/>
    </source>
</evidence>
<comment type="caution">
    <text evidence="3">The sequence shown here is derived from an EMBL/GenBank/DDBJ whole genome shotgun (WGS) entry which is preliminary data.</text>
</comment>
<dbReference type="EMBL" id="CAKOGP040000001">
    <property type="protein sequence ID" value="CAJ1900138.1"/>
    <property type="molecule type" value="Genomic_DNA"/>
</dbReference>
<protein>
    <recommendedName>
        <fullName evidence="2">PDZ domain-containing protein</fullName>
    </recommendedName>
</protein>
<organism evidence="3 4">
    <name type="scientific">Cylindrotheca closterium</name>
    <dbReference type="NCBI Taxonomy" id="2856"/>
    <lineage>
        <taxon>Eukaryota</taxon>
        <taxon>Sar</taxon>
        <taxon>Stramenopiles</taxon>
        <taxon>Ochrophyta</taxon>
        <taxon>Bacillariophyta</taxon>
        <taxon>Bacillariophyceae</taxon>
        <taxon>Bacillariophycidae</taxon>
        <taxon>Bacillariales</taxon>
        <taxon>Bacillariaceae</taxon>
        <taxon>Cylindrotheca</taxon>
    </lineage>
</organism>
<feature type="domain" description="PDZ" evidence="2">
    <location>
        <begin position="28"/>
        <end position="109"/>
    </location>
</feature>
<proteinExistence type="predicted"/>
<keyword evidence="4" id="KW-1185">Reference proteome</keyword>
<gene>
    <name evidence="3" type="ORF">CYCCA115_LOCUS296</name>
</gene>
<sequence length="410" mass="45717">MGSEGEGEKQRRAPPRTKSVGAADDLVSVTVKKLDPEQKAGIKLVQKGGALFVSKVLKGGLFQGSEIQEGDKILSLNGHRLKRGETANDFMNRLDDMKEKMTVVVKKIDAAPTSAARSLSPGAARRRRRKLVKDEEGISRDREDHDQFRFRAEKLYSKQTGGLMFCKIEPNLFVSGIASDSIFKDTGLAVGDRVASVNDVNFLTYADGKYAATLLKRGEGGVSLVVEKGWTTWDPKFTDKKHDKPSKEEPPEEQKRETKAESKDIGIKAPLRQASADGEVLRDEFLGKTKEKPTHEDGKGPNGLRFLEHRGDFLCVTIKKKSEKHPGLKIRESKGMFLLKKVPSYEKRVALGSRVLAINGSSFKTEEEAQDLIDQTRDKVVLIIDFEQPVLQECPSCKKWLFPNGEEYKE</sequence>
<name>A0AAD2CG87_9STRA</name>
<accession>A0AAD2CG87</accession>
<dbReference type="Proteomes" id="UP001295423">
    <property type="component" value="Unassembled WGS sequence"/>
</dbReference>
<feature type="compositionally biased region" description="Basic and acidic residues" evidence="1">
    <location>
        <begin position="1"/>
        <end position="11"/>
    </location>
</feature>
<reference evidence="3" key="1">
    <citation type="submission" date="2023-08" db="EMBL/GenBank/DDBJ databases">
        <authorList>
            <person name="Audoor S."/>
            <person name="Bilcke G."/>
        </authorList>
    </citation>
    <scope>NUCLEOTIDE SEQUENCE</scope>
</reference>
<feature type="region of interest" description="Disordered" evidence="1">
    <location>
        <begin position="1"/>
        <end position="22"/>
    </location>
</feature>
<dbReference type="SUPFAM" id="SSF50156">
    <property type="entry name" value="PDZ domain-like"/>
    <property type="match status" value="3"/>
</dbReference>